<proteinExistence type="predicted"/>
<dbReference type="Gene3D" id="3.20.20.140">
    <property type="entry name" value="Metal-dependent hydrolases"/>
    <property type="match status" value="1"/>
</dbReference>
<gene>
    <name evidence="1" type="ORF">ACFSKL_06590</name>
</gene>
<evidence type="ECO:0000313" key="2">
    <source>
        <dbReference type="Proteomes" id="UP001597361"/>
    </source>
</evidence>
<dbReference type="PANTHER" id="PTHR46124:SF2">
    <property type="entry name" value="D-AMINOACYL-TRNA DEACYLASE"/>
    <property type="match status" value="1"/>
</dbReference>
<reference evidence="2" key="1">
    <citation type="journal article" date="2019" name="Int. J. Syst. Evol. Microbiol.">
        <title>The Global Catalogue of Microorganisms (GCM) 10K type strain sequencing project: providing services to taxonomists for standard genome sequencing and annotation.</title>
        <authorList>
            <consortium name="The Broad Institute Genomics Platform"/>
            <consortium name="The Broad Institute Genome Sequencing Center for Infectious Disease"/>
            <person name="Wu L."/>
            <person name="Ma J."/>
        </authorList>
    </citation>
    <scope>NUCLEOTIDE SEQUENCE [LARGE SCALE GENOMIC DNA]</scope>
    <source>
        <strain evidence="2">CGMCC 1.15180</strain>
    </source>
</reference>
<dbReference type="SUPFAM" id="SSF51556">
    <property type="entry name" value="Metallo-dependent hydrolases"/>
    <property type="match status" value="1"/>
</dbReference>
<dbReference type="RefSeq" id="WP_376884593.1">
    <property type="nucleotide sequence ID" value="NZ_JBHUHR010000015.1"/>
</dbReference>
<dbReference type="InterPro" id="IPR032466">
    <property type="entry name" value="Metal_Hydrolase"/>
</dbReference>
<dbReference type="PANTHER" id="PTHR46124">
    <property type="entry name" value="D-AMINOACYL-TRNA DEACYLASE"/>
    <property type="match status" value="1"/>
</dbReference>
<dbReference type="Pfam" id="PF01026">
    <property type="entry name" value="TatD_DNase"/>
    <property type="match status" value="1"/>
</dbReference>
<dbReference type="Proteomes" id="UP001597361">
    <property type="component" value="Unassembled WGS sequence"/>
</dbReference>
<evidence type="ECO:0000313" key="1">
    <source>
        <dbReference type="EMBL" id="MFD2034450.1"/>
    </source>
</evidence>
<keyword evidence="1" id="KW-0378">Hydrolase</keyword>
<organism evidence="1 2">
    <name type="scientific">Belliella marina</name>
    <dbReference type="NCBI Taxonomy" id="1644146"/>
    <lineage>
        <taxon>Bacteria</taxon>
        <taxon>Pseudomonadati</taxon>
        <taxon>Bacteroidota</taxon>
        <taxon>Cytophagia</taxon>
        <taxon>Cytophagales</taxon>
        <taxon>Cyclobacteriaceae</taxon>
        <taxon>Belliella</taxon>
    </lineage>
</organism>
<sequence length="213" mass="24046">MELFDLHTHRASDKRAIHNQSTENESTSSCYSLGIHPWFLNGHWSMELEKMKASSQDPNLMAIGECGFDLFQGPSSKLQLEAFAAQLDWASELGIPVIMHQVKGLHLLQQTIKSKKSLPPIIWHGYNQKPHIGLSLLDASIYFSFGQDLLKNGSNAQNFIKICPVDRIFFETDKSDLKIGQIFSQASVLLQLPVEALAKQVVENWNKISKRKI</sequence>
<dbReference type="EMBL" id="JBHUHR010000015">
    <property type="protein sequence ID" value="MFD2034450.1"/>
    <property type="molecule type" value="Genomic_DNA"/>
</dbReference>
<protein>
    <submittedName>
        <fullName evidence="1">TatD family hydrolase</fullName>
    </submittedName>
</protein>
<keyword evidence="2" id="KW-1185">Reference proteome</keyword>
<dbReference type="GO" id="GO:0016787">
    <property type="term" value="F:hydrolase activity"/>
    <property type="evidence" value="ECO:0007669"/>
    <property type="project" value="UniProtKB-KW"/>
</dbReference>
<comment type="caution">
    <text evidence="1">The sequence shown here is derived from an EMBL/GenBank/DDBJ whole genome shotgun (WGS) entry which is preliminary data.</text>
</comment>
<accession>A0ABW4VKE3</accession>
<name>A0ABW4VKE3_9BACT</name>
<dbReference type="InterPro" id="IPR001130">
    <property type="entry name" value="TatD-like"/>
</dbReference>